<evidence type="ECO:0000313" key="5">
    <source>
        <dbReference type="EMBL" id="MDD7973425.1"/>
    </source>
</evidence>
<accession>A0ABT5TE81</accession>
<name>A0ABT5TE81_9RHOB</name>
<dbReference type="RefSeq" id="WP_274354094.1">
    <property type="nucleotide sequence ID" value="NZ_JAQZSM010000034.1"/>
</dbReference>
<dbReference type="InterPro" id="IPR001387">
    <property type="entry name" value="Cro/C1-type_HTH"/>
</dbReference>
<dbReference type="PANTHER" id="PTHR40661:SF3">
    <property type="entry name" value="FELS-1 PROPHAGE TRANSCRIPTIONAL REGULATOR"/>
    <property type="match status" value="1"/>
</dbReference>
<comment type="caution">
    <text evidence="5">The sequence shown here is derived from an EMBL/GenBank/DDBJ whole genome shotgun (WGS) entry which is preliminary data.</text>
</comment>
<dbReference type="Gene3D" id="2.10.109.10">
    <property type="entry name" value="Umud Fragment, subunit A"/>
    <property type="match status" value="1"/>
</dbReference>
<evidence type="ECO:0000256" key="3">
    <source>
        <dbReference type="ARBA" id="ARBA00023163"/>
    </source>
</evidence>
<keyword evidence="1" id="KW-0805">Transcription regulation</keyword>
<dbReference type="InterPro" id="IPR036286">
    <property type="entry name" value="LexA/Signal_pep-like_sf"/>
</dbReference>
<dbReference type="Proteomes" id="UP001431784">
    <property type="component" value="Unassembled WGS sequence"/>
</dbReference>
<sequence>MEVIDARWISSRLTGRRGERAELARFIGVKPDVVTKILSGERRVQPEEIPRVLQYFEQGGIHEVPNGSAAPEGADLVPVYDVSASAGHGAVVDVEEHISNLAFSTQYLREMTSAKGNQLVAIRVKGDSMTPTIQDDDMVVIDRTKTNLDYDGLFVLRVGEALQIKRIGRGSRRTSVMVIADNSLYPPVDTERTEIDVVGKVIWYGRKV</sequence>
<keyword evidence="6" id="KW-1185">Reference proteome</keyword>
<protein>
    <submittedName>
        <fullName evidence="5">S24 family peptidase</fullName>
    </submittedName>
</protein>
<organism evidence="5 6">
    <name type="scientific">Roseinatronobacter alkalisoli</name>
    <dbReference type="NCBI Taxonomy" id="3028235"/>
    <lineage>
        <taxon>Bacteria</taxon>
        <taxon>Pseudomonadati</taxon>
        <taxon>Pseudomonadota</taxon>
        <taxon>Alphaproteobacteria</taxon>
        <taxon>Rhodobacterales</taxon>
        <taxon>Paracoccaceae</taxon>
        <taxon>Roseinatronobacter</taxon>
    </lineage>
</organism>
<dbReference type="InterPro" id="IPR015927">
    <property type="entry name" value="Peptidase_S24_S26A/B/C"/>
</dbReference>
<keyword evidence="3" id="KW-0804">Transcription</keyword>
<keyword evidence="2" id="KW-0238">DNA-binding</keyword>
<dbReference type="SUPFAM" id="SSF51306">
    <property type="entry name" value="LexA/Signal peptidase"/>
    <property type="match status" value="1"/>
</dbReference>
<dbReference type="Pfam" id="PF00717">
    <property type="entry name" value="Peptidase_S24"/>
    <property type="match status" value="1"/>
</dbReference>
<dbReference type="InterPro" id="IPR039418">
    <property type="entry name" value="LexA-like"/>
</dbReference>
<evidence type="ECO:0000256" key="1">
    <source>
        <dbReference type="ARBA" id="ARBA00023015"/>
    </source>
</evidence>
<gene>
    <name evidence="5" type="ORF">PUT78_20380</name>
</gene>
<evidence type="ECO:0000313" key="6">
    <source>
        <dbReference type="Proteomes" id="UP001431784"/>
    </source>
</evidence>
<evidence type="ECO:0000259" key="4">
    <source>
        <dbReference type="Pfam" id="PF00717"/>
    </source>
</evidence>
<dbReference type="CDD" id="cd00093">
    <property type="entry name" value="HTH_XRE"/>
    <property type="match status" value="1"/>
</dbReference>
<dbReference type="PANTHER" id="PTHR40661">
    <property type="match status" value="1"/>
</dbReference>
<proteinExistence type="predicted"/>
<feature type="domain" description="Peptidase S24/S26A/S26B/S26C" evidence="4">
    <location>
        <begin position="78"/>
        <end position="202"/>
    </location>
</feature>
<reference evidence="5" key="1">
    <citation type="submission" date="2023-02" db="EMBL/GenBank/DDBJ databases">
        <title>Description of Roseinatronobacter alkalisoli sp. nov., an alkaliphilic bacerium isolated from soda soil.</title>
        <authorList>
            <person name="Wei W."/>
        </authorList>
    </citation>
    <scope>NUCLEOTIDE SEQUENCE</scope>
    <source>
        <strain evidence="5">HJB301</strain>
    </source>
</reference>
<dbReference type="CDD" id="cd06529">
    <property type="entry name" value="S24_LexA-like"/>
    <property type="match status" value="1"/>
</dbReference>
<evidence type="ECO:0000256" key="2">
    <source>
        <dbReference type="ARBA" id="ARBA00023125"/>
    </source>
</evidence>
<dbReference type="EMBL" id="JAQZSM010000034">
    <property type="protein sequence ID" value="MDD7973425.1"/>
    <property type="molecule type" value="Genomic_DNA"/>
</dbReference>